<dbReference type="PANTHER" id="PTHR43537">
    <property type="entry name" value="TRANSCRIPTIONAL REGULATOR, GNTR FAMILY"/>
    <property type="match status" value="1"/>
</dbReference>
<dbReference type="InterPro" id="IPR036390">
    <property type="entry name" value="WH_DNA-bd_sf"/>
</dbReference>
<dbReference type="InterPro" id="IPR008920">
    <property type="entry name" value="TF_FadR/GntR_C"/>
</dbReference>
<dbReference type="Gene3D" id="1.10.10.10">
    <property type="entry name" value="Winged helix-like DNA-binding domain superfamily/Winged helix DNA-binding domain"/>
    <property type="match status" value="1"/>
</dbReference>
<dbReference type="GO" id="GO:0003677">
    <property type="term" value="F:DNA binding"/>
    <property type="evidence" value="ECO:0007669"/>
    <property type="project" value="UniProtKB-KW"/>
</dbReference>
<dbReference type="InterPro" id="IPR000524">
    <property type="entry name" value="Tscrpt_reg_HTH_GntR"/>
</dbReference>
<sequence length="217" mass="23853">MSDSAGFSPLDPRGVVLGDEVFAVLGKAILDGTLMPGQRLRDVDLADQLRVSRTPVREALQRLERFGLVEIAANRWTRVTTPSPSALRDTLEFIVHLVRDALTLGLPRCSDDQLELVVSASEALVDASEADNSDAMLGTTVMMYQQAIRATGNEVFIQIMREAGIAFQRNLRGWQHPNSNVETRTNNYRELRDAIAQRDAVAAERALFASTSDTPAT</sequence>
<dbReference type="GO" id="GO:0003700">
    <property type="term" value="F:DNA-binding transcription factor activity"/>
    <property type="evidence" value="ECO:0007669"/>
    <property type="project" value="InterPro"/>
</dbReference>
<evidence type="ECO:0000313" key="5">
    <source>
        <dbReference type="EMBL" id="MBB2976552.1"/>
    </source>
</evidence>
<dbReference type="SUPFAM" id="SSF46785">
    <property type="entry name" value="Winged helix' DNA-binding domain"/>
    <property type="match status" value="1"/>
</dbReference>
<feature type="domain" description="HTH gntR-type" evidence="4">
    <location>
        <begin position="15"/>
        <end position="82"/>
    </location>
</feature>
<evidence type="ECO:0000259" key="4">
    <source>
        <dbReference type="PROSITE" id="PS50949"/>
    </source>
</evidence>
<gene>
    <name evidence="5" type="ORF">FHX49_002127</name>
</gene>
<comment type="caution">
    <text evidence="5">The sequence shown here is derived from an EMBL/GenBank/DDBJ whole genome shotgun (WGS) entry which is preliminary data.</text>
</comment>
<accession>A0A7W4YNU6</accession>
<proteinExistence type="predicted"/>
<dbReference type="SMART" id="SM00345">
    <property type="entry name" value="HTH_GNTR"/>
    <property type="match status" value="1"/>
</dbReference>
<dbReference type="PROSITE" id="PS50949">
    <property type="entry name" value="HTH_GNTR"/>
    <property type="match status" value="1"/>
</dbReference>
<dbReference type="SUPFAM" id="SSF48008">
    <property type="entry name" value="GntR ligand-binding domain-like"/>
    <property type="match status" value="1"/>
</dbReference>
<dbReference type="PANTHER" id="PTHR43537:SF24">
    <property type="entry name" value="GLUCONATE OPERON TRANSCRIPTIONAL REPRESSOR"/>
    <property type="match status" value="1"/>
</dbReference>
<dbReference type="Proteomes" id="UP000529310">
    <property type="component" value="Unassembled WGS sequence"/>
</dbReference>
<evidence type="ECO:0000313" key="6">
    <source>
        <dbReference type="Proteomes" id="UP000529310"/>
    </source>
</evidence>
<evidence type="ECO:0000256" key="1">
    <source>
        <dbReference type="ARBA" id="ARBA00023015"/>
    </source>
</evidence>
<evidence type="ECO:0000256" key="3">
    <source>
        <dbReference type="ARBA" id="ARBA00023163"/>
    </source>
</evidence>
<keyword evidence="1" id="KW-0805">Transcription regulation</keyword>
<reference evidence="5 6" key="1">
    <citation type="submission" date="2020-08" db="EMBL/GenBank/DDBJ databases">
        <title>Sequencing the genomes of 1000 actinobacteria strains.</title>
        <authorList>
            <person name="Klenk H.-P."/>
        </authorList>
    </citation>
    <scope>NUCLEOTIDE SEQUENCE [LARGE SCALE GENOMIC DNA]</scope>
    <source>
        <strain evidence="5 6">DSM 27099</strain>
    </source>
</reference>
<name>A0A7W4YNU6_9MICO</name>
<dbReference type="Pfam" id="PF07729">
    <property type="entry name" value="FCD"/>
    <property type="match status" value="1"/>
</dbReference>
<keyword evidence="2 5" id="KW-0238">DNA-binding</keyword>
<keyword evidence="3" id="KW-0804">Transcription</keyword>
<dbReference type="Pfam" id="PF00392">
    <property type="entry name" value="GntR"/>
    <property type="match status" value="1"/>
</dbReference>
<dbReference type="EMBL" id="JACHWQ010000006">
    <property type="protein sequence ID" value="MBB2976552.1"/>
    <property type="molecule type" value="Genomic_DNA"/>
</dbReference>
<dbReference type="Gene3D" id="1.20.120.530">
    <property type="entry name" value="GntR ligand-binding domain-like"/>
    <property type="match status" value="1"/>
</dbReference>
<dbReference type="InterPro" id="IPR011711">
    <property type="entry name" value="GntR_C"/>
</dbReference>
<organism evidence="5 6">
    <name type="scientific">Microbacterium endophyticum</name>
    <dbReference type="NCBI Taxonomy" id="1526412"/>
    <lineage>
        <taxon>Bacteria</taxon>
        <taxon>Bacillati</taxon>
        <taxon>Actinomycetota</taxon>
        <taxon>Actinomycetes</taxon>
        <taxon>Micrococcales</taxon>
        <taxon>Microbacteriaceae</taxon>
        <taxon>Microbacterium</taxon>
    </lineage>
</organism>
<dbReference type="RefSeq" id="WP_208379735.1">
    <property type="nucleotide sequence ID" value="NZ_CP049255.1"/>
</dbReference>
<evidence type="ECO:0000256" key="2">
    <source>
        <dbReference type="ARBA" id="ARBA00023125"/>
    </source>
</evidence>
<dbReference type="AlphaFoldDB" id="A0A7W4YNU6"/>
<protein>
    <submittedName>
        <fullName evidence="5">DNA-binding GntR family transcriptional regulator</fullName>
    </submittedName>
</protein>
<dbReference type="InterPro" id="IPR036388">
    <property type="entry name" value="WH-like_DNA-bd_sf"/>
</dbReference>
<keyword evidence="6" id="KW-1185">Reference proteome</keyword>
<dbReference type="CDD" id="cd07377">
    <property type="entry name" value="WHTH_GntR"/>
    <property type="match status" value="1"/>
</dbReference>